<reference evidence="1 2" key="1">
    <citation type="submission" date="2021-11" db="EMBL/GenBank/DDBJ databases">
        <title>Draft genome sequence of Actinomycetospora sp. SF1 isolated from the rhizosphere soil.</title>
        <authorList>
            <person name="Duangmal K."/>
            <person name="Chantavorakit T."/>
        </authorList>
    </citation>
    <scope>NUCLEOTIDE SEQUENCE [LARGE SCALE GENOMIC DNA]</scope>
    <source>
        <strain evidence="1 2">TBRC 5722</strain>
    </source>
</reference>
<evidence type="ECO:0000313" key="2">
    <source>
        <dbReference type="Proteomes" id="UP001199469"/>
    </source>
</evidence>
<dbReference type="RefSeq" id="WP_230730108.1">
    <property type="nucleotide sequence ID" value="NZ_JAJNDB010000001.1"/>
</dbReference>
<gene>
    <name evidence="1" type="ORF">LQ327_03355</name>
</gene>
<name>A0ABS8P320_9PSEU</name>
<dbReference type="Gene3D" id="3.40.960.10">
    <property type="entry name" value="VSR Endonuclease"/>
    <property type="match status" value="1"/>
</dbReference>
<comment type="caution">
    <text evidence="1">The sequence shown here is derived from an EMBL/GenBank/DDBJ whole genome shotgun (WGS) entry which is preliminary data.</text>
</comment>
<dbReference type="SUPFAM" id="SSF52980">
    <property type="entry name" value="Restriction endonuclease-like"/>
    <property type="match status" value="1"/>
</dbReference>
<accession>A0ABS8P320</accession>
<evidence type="ECO:0000313" key="1">
    <source>
        <dbReference type="EMBL" id="MCD2192433.1"/>
    </source>
</evidence>
<dbReference type="Proteomes" id="UP001199469">
    <property type="component" value="Unassembled WGS sequence"/>
</dbReference>
<keyword evidence="2" id="KW-1185">Reference proteome</keyword>
<sequence length="259" mass="28913">MAHDTYVASAVPDSTFLAIRTAAEWGGPSAVVTGWSACRWWGCEVLPRPEPPVEIAVTDRRQSPPPGCRVRRAPVRDADVVERDGLRVSTPLRAAYDLARLAGREDAVIAADALARVGRFDGAELERFAVALGTARGCRNVPTVARLLDPRSESPMETRIRLVVLRAGFPPPVSQHEVWDGPWLVARLDLAWPAWKVALEYDGQDHALEDRRGRDVERIDELTALGWVVITVTARQYFRTPRWIERRVREELTARGAQL</sequence>
<protein>
    <recommendedName>
        <fullName evidence="3">DUF559 domain-containing protein</fullName>
    </recommendedName>
</protein>
<proteinExistence type="predicted"/>
<evidence type="ECO:0008006" key="3">
    <source>
        <dbReference type="Google" id="ProtNLM"/>
    </source>
</evidence>
<dbReference type="EMBL" id="JAJNDB010000001">
    <property type="protein sequence ID" value="MCD2192433.1"/>
    <property type="molecule type" value="Genomic_DNA"/>
</dbReference>
<organism evidence="1 2">
    <name type="scientific">Actinomycetospora endophytica</name>
    <dbReference type="NCBI Taxonomy" id="2291215"/>
    <lineage>
        <taxon>Bacteria</taxon>
        <taxon>Bacillati</taxon>
        <taxon>Actinomycetota</taxon>
        <taxon>Actinomycetes</taxon>
        <taxon>Pseudonocardiales</taxon>
        <taxon>Pseudonocardiaceae</taxon>
        <taxon>Actinomycetospora</taxon>
    </lineage>
</organism>
<dbReference type="InterPro" id="IPR011335">
    <property type="entry name" value="Restrct_endonuc-II-like"/>
</dbReference>